<sequence length="170" mass="18105">MRKVAYSAVGPALFAGLAVLAFGGIGVETLIVYPNVFHDVPDSLAEASAFFDVVGPGHVLPPLGALTVLAALVAVGTAWRVTAARGWLGAGLLTLVGGEYLFSVLYFWPRNEIMFDEGAAVHSVEFLRQTATEFETAHWFRLAGSGITAALAVIGFLRAYREHVRREGSA</sequence>
<evidence type="ECO:0000256" key="1">
    <source>
        <dbReference type="SAM" id="Phobius"/>
    </source>
</evidence>
<dbReference type="EMBL" id="JAAXOT010000014">
    <property type="protein sequence ID" value="NKY59297.1"/>
    <property type="molecule type" value="Genomic_DNA"/>
</dbReference>
<comment type="caution">
    <text evidence="2">The sequence shown here is derived from an EMBL/GenBank/DDBJ whole genome shotgun (WGS) entry which is preliminary data.</text>
</comment>
<keyword evidence="1" id="KW-0472">Membrane</keyword>
<dbReference type="RefSeq" id="WP_062974060.1">
    <property type="nucleotide sequence ID" value="NZ_JAAXOT010000014.1"/>
</dbReference>
<feature type="transmembrane region" description="Helical" evidence="1">
    <location>
        <begin position="139"/>
        <end position="160"/>
    </location>
</feature>
<feature type="transmembrane region" description="Helical" evidence="1">
    <location>
        <begin position="86"/>
        <end position="108"/>
    </location>
</feature>
<dbReference type="Proteomes" id="UP000570678">
    <property type="component" value="Unassembled WGS sequence"/>
</dbReference>
<organism evidence="2 3">
    <name type="scientific">Nocardia flavorosea</name>
    <dbReference type="NCBI Taxonomy" id="53429"/>
    <lineage>
        <taxon>Bacteria</taxon>
        <taxon>Bacillati</taxon>
        <taxon>Actinomycetota</taxon>
        <taxon>Actinomycetes</taxon>
        <taxon>Mycobacteriales</taxon>
        <taxon>Nocardiaceae</taxon>
        <taxon>Nocardia</taxon>
    </lineage>
</organism>
<name>A0A846YJK2_9NOCA</name>
<keyword evidence="3" id="KW-1185">Reference proteome</keyword>
<keyword evidence="1" id="KW-1133">Transmembrane helix</keyword>
<feature type="transmembrane region" description="Helical" evidence="1">
    <location>
        <begin position="59"/>
        <end position="79"/>
    </location>
</feature>
<accession>A0A846YJK2</accession>
<feature type="transmembrane region" description="Helical" evidence="1">
    <location>
        <begin position="12"/>
        <end position="33"/>
    </location>
</feature>
<gene>
    <name evidence="2" type="ORF">HGA15_24705</name>
</gene>
<reference evidence="2 3" key="1">
    <citation type="submission" date="2020-04" db="EMBL/GenBank/DDBJ databases">
        <title>MicrobeNet Type strains.</title>
        <authorList>
            <person name="Nicholson A.C."/>
        </authorList>
    </citation>
    <scope>NUCLEOTIDE SEQUENCE [LARGE SCALE GENOMIC DNA]</scope>
    <source>
        <strain evidence="2 3">JCM 3332</strain>
    </source>
</reference>
<evidence type="ECO:0000313" key="3">
    <source>
        <dbReference type="Proteomes" id="UP000570678"/>
    </source>
</evidence>
<proteinExistence type="predicted"/>
<dbReference type="AlphaFoldDB" id="A0A846YJK2"/>
<protein>
    <submittedName>
        <fullName evidence="2">DUF1772 domain-containing protein</fullName>
    </submittedName>
</protein>
<keyword evidence="1" id="KW-0812">Transmembrane</keyword>
<evidence type="ECO:0000313" key="2">
    <source>
        <dbReference type="EMBL" id="NKY59297.1"/>
    </source>
</evidence>